<dbReference type="AlphaFoldDB" id="A0AAN4W4H9"/>
<gene>
    <name evidence="1" type="ORF">PEDI_49620</name>
</gene>
<dbReference type="EMBL" id="BQKE01000005">
    <property type="protein sequence ID" value="GJM64410.1"/>
    <property type="molecule type" value="Genomic_DNA"/>
</dbReference>
<dbReference type="Proteomes" id="UP001310022">
    <property type="component" value="Unassembled WGS sequence"/>
</dbReference>
<keyword evidence="2" id="KW-1185">Reference proteome</keyword>
<evidence type="ECO:0000313" key="1">
    <source>
        <dbReference type="EMBL" id="GJM64410.1"/>
    </source>
</evidence>
<name>A0AAN4W4H9_9BACT</name>
<comment type="caution">
    <text evidence="1">The sequence shown here is derived from an EMBL/GenBank/DDBJ whole genome shotgun (WGS) entry which is preliminary data.</text>
</comment>
<proteinExistence type="predicted"/>
<protein>
    <submittedName>
        <fullName evidence="1">Uncharacterized protein</fullName>
    </submittedName>
</protein>
<sequence length="52" mass="5904">MSRGLRFVLVEIWASLLTPHSSVSLEKTQNWKNSFIFPALQLNEDLSLNNTG</sequence>
<accession>A0AAN4W4H9</accession>
<evidence type="ECO:0000313" key="2">
    <source>
        <dbReference type="Proteomes" id="UP001310022"/>
    </source>
</evidence>
<reference evidence="1 2" key="1">
    <citation type="submission" date="2021-12" db="EMBL/GenBank/DDBJ databases">
        <title>Genome sequencing of bacteria with rrn-lacking chromosome and rrn-plasmid.</title>
        <authorList>
            <person name="Anda M."/>
            <person name="Iwasaki W."/>
        </authorList>
    </citation>
    <scope>NUCLEOTIDE SEQUENCE [LARGE SCALE GENOMIC DNA]</scope>
    <source>
        <strain evidence="1 2">NBRC 15940</strain>
    </source>
</reference>
<organism evidence="1 2">
    <name type="scientific">Persicobacter diffluens</name>
    <dbReference type="NCBI Taxonomy" id="981"/>
    <lineage>
        <taxon>Bacteria</taxon>
        <taxon>Pseudomonadati</taxon>
        <taxon>Bacteroidota</taxon>
        <taxon>Cytophagia</taxon>
        <taxon>Cytophagales</taxon>
        <taxon>Persicobacteraceae</taxon>
        <taxon>Persicobacter</taxon>
    </lineage>
</organism>